<dbReference type="STRING" id="77586.A0A0D9XZL1"/>
<evidence type="ECO:0000256" key="3">
    <source>
        <dbReference type="PIRSR" id="PIRSR604469-1"/>
    </source>
</evidence>
<dbReference type="eggNOG" id="KOG1615">
    <property type="taxonomic scope" value="Eukaryota"/>
</dbReference>
<feature type="active site" description="Nucleophile" evidence="3">
    <location>
        <position position="152"/>
    </location>
</feature>
<protein>
    <recommendedName>
        <fullName evidence="2">O-phosphoserine phosphohydrolase</fullName>
    </recommendedName>
</protein>
<dbReference type="PANTHER" id="PTHR43344">
    <property type="entry name" value="PHOSPHOSERINE PHOSPHATASE"/>
    <property type="match status" value="1"/>
</dbReference>
<dbReference type="GO" id="GO:0009507">
    <property type="term" value="C:chloroplast"/>
    <property type="evidence" value="ECO:0007669"/>
    <property type="project" value="TreeGrafter"/>
</dbReference>
<dbReference type="FunFam" id="3.40.50.1000:FF:000077">
    <property type="entry name" value="Phosphoserine phosphatase, chloroplastic"/>
    <property type="match status" value="1"/>
</dbReference>
<dbReference type="GO" id="GO:0036424">
    <property type="term" value="F:L-phosphoserine phosphatase activity"/>
    <property type="evidence" value="ECO:0007669"/>
    <property type="project" value="InterPro"/>
</dbReference>
<dbReference type="Pfam" id="PF00702">
    <property type="entry name" value="Hydrolase"/>
    <property type="match status" value="1"/>
</dbReference>
<comment type="similarity">
    <text evidence="1">Belongs to the HAD-like hydrolase superfamily. SerB family.</text>
</comment>
<dbReference type="EnsemblPlants" id="LPERR12G10810.1">
    <property type="protein sequence ID" value="LPERR12G10810.1"/>
    <property type="gene ID" value="LPERR12G10810"/>
</dbReference>
<name>A0A0D9XZL1_9ORYZ</name>
<dbReference type="HOGENOM" id="CLU_036368_2_0_1"/>
<reference evidence="5" key="3">
    <citation type="submission" date="2015-04" db="UniProtKB">
        <authorList>
            <consortium name="EnsemblPlants"/>
        </authorList>
    </citation>
    <scope>IDENTIFICATION</scope>
</reference>
<dbReference type="GO" id="GO:0000287">
    <property type="term" value="F:magnesium ion binding"/>
    <property type="evidence" value="ECO:0007669"/>
    <property type="project" value="TreeGrafter"/>
</dbReference>
<dbReference type="CDD" id="cd04309">
    <property type="entry name" value="HAD_PSP_eu"/>
    <property type="match status" value="1"/>
</dbReference>
<keyword evidence="6" id="KW-1185">Reference proteome</keyword>
<dbReference type="PANTHER" id="PTHR43344:SF17">
    <property type="entry name" value="PHOSPHOSERINE PHOSPHATASE"/>
    <property type="match status" value="1"/>
</dbReference>
<evidence type="ECO:0000256" key="1">
    <source>
        <dbReference type="ARBA" id="ARBA00009184"/>
    </source>
</evidence>
<evidence type="ECO:0000256" key="4">
    <source>
        <dbReference type="SAM" id="MobiDB-lite"/>
    </source>
</evidence>
<dbReference type="UniPathway" id="UPA00135">
    <property type="reaction ID" value="UER00198"/>
</dbReference>
<evidence type="ECO:0000313" key="6">
    <source>
        <dbReference type="Proteomes" id="UP000032180"/>
    </source>
</evidence>
<organism evidence="5 6">
    <name type="scientific">Leersia perrieri</name>
    <dbReference type="NCBI Taxonomy" id="77586"/>
    <lineage>
        <taxon>Eukaryota</taxon>
        <taxon>Viridiplantae</taxon>
        <taxon>Streptophyta</taxon>
        <taxon>Embryophyta</taxon>
        <taxon>Tracheophyta</taxon>
        <taxon>Spermatophyta</taxon>
        <taxon>Magnoliopsida</taxon>
        <taxon>Liliopsida</taxon>
        <taxon>Poales</taxon>
        <taxon>Poaceae</taxon>
        <taxon>BOP clade</taxon>
        <taxon>Oryzoideae</taxon>
        <taxon>Oryzeae</taxon>
        <taxon>Oryzinae</taxon>
        <taxon>Leersia</taxon>
    </lineage>
</organism>
<dbReference type="InterPro" id="IPR050582">
    <property type="entry name" value="HAD-like_SerB"/>
</dbReference>
<dbReference type="InterPro" id="IPR004469">
    <property type="entry name" value="PSP"/>
</dbReference>
<proteinExistence type="inferred from homology"/>
<dbReference type="Gramene" id="LPERR12G10810.1">
    <property type="protein sequence ID" value="LPERR12G10810.1"/>
    <property type="gene ID" value="LPERR12G10810"/>
</dbReference>
<dbReference type="Proteomes" id="UP000032180">
    <property type="component" value="Chromosome 12"/>
</dbReference>
<dbReference type="InterPro" id="IPR036412">
    <property type="entry name" value="HAD-like_sf"/>
</dbReference>
<sequence length="358" mass="38622">MWGTILMGPRVSHPTSGPSDQHEGLPLSAVRFRPLANEANYYPHSAAAAAGLRPRASSSNRRSMAQMGSQCIGRQQSFSVPRLSSTRPGLHYRLAIGHVNMSFRGVKHSNRLSFEAAALEVPKSMPSANSESSLTLKEAMMAWSSADAVCFDVDSTVCLDEGIDELADFCGAGQAVAEWTAKAMTGSVTFEEALAARLSLFKPSLGQVEDCMEKRPPRISPGIAELVKKLKAKNVDVYLVSGGFRQMIKPVAMQLGIPPENVFANQLLFGASGEYVGFDPAEPTSRSGGKAVAVQHIRQKCGYKTLIMIGDGATDLEARQHNGADLFICYAGVQMREAVAAKADWVVFDFDELMAYLV</sequence>
<dbReference type="GO" id="GO:0006564">
    <property type="term" value="P:L-serine biosynthetic process"/>
    <property type="evidence" value="ECO:0007669"/>
    <property type="project" value="InterPro"/>
</dbReference>
<evidence type="ECO:0000256" key="2">
    <source>
        <dbReference type="ARBA" id="ARBA00031693"/>
    </source>
</evidence>
<dbReference type="FunFam" id="1.10.150.210:FF:000003">
    <property type="entry name" value="Phosphoserine phosphatase SerB"/>
    <property type="match status" value="1"/>
</dbReference>
<evidence type="ECO:0000313" key="5">
    <source>
        <dbReference type="EnsemblPlants" id="LPERR12G10810.1"/>
    </source>
</evidence>
<dbReference type="SUPFAM" id="SSF56784">
    <property type="entry name" value="HAD-like"/>
    <property type="match status" value="1"/>
</dbReference>
<dbReference type="NCBIfam" id="TIGR00338">
    <property type="entry name" value="serB"/>
    <property type="match status" value="1"/>
</dbReference>
<feature type="active site" description="Proton donor" evidence="3">
    <location>
        <position position="154"/>
    </location>
</feature>
<feature type="region of interest" description="Disordered" evidence="4">
    <location>
        <begin position="1"/>
        <end position="25"/>
    </location>
</feature>
<dbReference type="AlphaFoldDB" id="A0A0D9XZL1"/>
<dbReference type="Gene3D" id="1.10.150.210">
    <property type="entry name" value="Phosphoserine phosphatase, domain 2"/>
    <property type="match status" value="1"/>
</dbReference>
<accession>A0A0D9XZL1</accession>
<reference evidence="6" key="2">
    <citation type="submission" date="2013-12" db="EMBL/GenBank/DDBJ databases">
        <authorList>
            <person name="Yu Y."/>
            <person name="Lee S."/>
            <person name="de Baynast K."/>
            <person name="Wissotski M."/>
            <person name="Liu L."/>
            <person name="Talag J."/>
            <person name="Goicoechea J."/>
            <person name="Angelova A."/>
            <person name="Jetty R."/>
            <person name="Kudrna D."/>
            <person name="Golser W."/>
            <person name="Rivera L."/>
            <person name="Zhang J."/>
            <person name="Wing R."/>
        </authorList>
    </citation>
    <scope>NUCLEOTIDE SEQUENCE</scope>
</reference>
<reference evidence="5 6" key="1">
    <citation type="submission" date="2012-08" db="EMBL/GenBank/DDBJ databases">
        <title>Oryza genome evolution.</title>
        <authorList>
            <person name="Wing R.A."/>
        </authorList>
    </citation>
    <scope>NUCLEOTIDE SEQUENCE</scope>
</reference>
<dbReference type="NCBIfam" id="TIGR01488">
    <property type="entry name" value="HAD-SF-IB"/>
    <property type="match status" value="1"/>
</dbReference>
<dbReference type="InterPro" id="IPR023214">
    <property type="entry name" value="HAD_sf"/>
</dbReference>
<dbReference type="Gene3D" id="3.40.50.1000">
    <property type="entry name" value="HAD superfamily/HAD-like"/>
    <property type="match status" value="1"/>
</dbReference>